<feature type="transmembrane region" description="Helical" evidence="1">
    <location>
        <begin position="206"/>
        <end position="224"/>
    </location>
</feature>
<accession>A0ABW0ZDS3</accession>
<evidence type="ECO:0000256" key="1">
    <source>
        <dbReference type="SAM" id="Phobius"/>
    </source>
</evidence>
<dbReference type="RefSeq" id="WP_378527033.1">
    <property type="nucleotide sequence ID" value="NZ_JBHSNS010000003.1"/>
</dbReference>
<name>A0ABW0ZDS3_9ACTN</name>
<gene>
    <name evidence="2" type="ORF">ACFPQB_09510</name>
</gene>
<dbReference type="EMBL" id="JBHSNS010000003">
    <property type="protein sequence ID" value="MFC5729155.1"/>
    <property type="molecule type" value="Genomic_DNA"/>
</dbReference>
<feature type="transmembrane region" description="Helical" evidence="1">
    <location>
        <begin position="236"/>
        <end position="259"/>
    </location>
</feature>
<sequence length="266" mass="26945">MSAALVAAAGAAAALLLLMPARPRPVPGASRAGGTSRVKRTSWLLWGVAAAALCWTLAGSPRLLVPALVAAGVVSAAGRIWSGRRRDGVARLTRARVIELCDALQAELASGQTPALALERAGTEWPMLAPVARTAVAGGDVPGALRELAAEPGAAALRVVAAAWQVSHRTGHGLADTLGRVADDLRATEQTRRIVEGELSSARATARLLAALPVAALLVGSGAGADPWRFLVGHPLGLACLVGGLVCGYAGLAWIEALARDVGGGR</sequence>
<dbReference type="PANTHER" id="PTHR35007">
    <property type="entry name" value="INTEGRAL MEMBRANE PROTEIN-RELATED"/>
    <property type="match status" value="1"/>
</dbReference>
<proteinExistence type="predicted"/>
<keyword evidence="1" id="KW-0472">Membrane</keyword>
<evidence type="ECO:0000313" key="2">
    <source>
        <dbReference type="EMBL" id="MFC5729155.1"/>
    </source>
</evidence>
<comment type="caution">
    <text evidence="2">The sequence shown here is derived from an EMBL/GenBank/DDBJ whole genome shotgun (WGS) entry which is preliminary data.</text>
</comment>
<keyword evidence="1" id="KW-1133">Transmembrane helix</keyword>
<dbReference type="PANTHER" id="PTHR35007:SF4">
    <property type="entry name" value="CONSERVED TRANSMEMBRANE PROTEIN-RELATED"/>
    <property type="match status" value="1"/>
</dbReference>
<reference evidence="3" key="1">
    <citation type="journal article" date="2019" name="Int. J. Syst. Evol. Microbiol.">
        <title>The Global Catalogue of Microorganisms (GCM) 10K type strain sequencing project: providing services to taxonomists for standard genome sequencing and annotation.</title>
        <authorList>
            <consortium name="The Broad Institute Genomics Platform"/>
            <consortium name="The Broad Institute Genome Sequencing Center for Infectious Disease"/>
            <person name="Wu L."/>
            <person name="Ma J."/>
        </authorList>
    </citation>
    <scope>NUCLEOTIDE SEQUENCE [LARGE SCALE GENOMIC DNA]</scope>
    <source>
        <strain evidence="3">YIM 94188</strain>
    </source>
</reference>
<evidence type="ECO:0000313" key="3">
    <source>
        <dbReference type="Proteomes" id="UP001596072"/>
    </source>
</evidence>
<protein>
    <submittedName>
        <fullName evidence="2">Type II secretion system F family protein</fullName>
    </submittedName>
</protein>
<keyword evidence="1" id="KW-0812">Transmembrane</keyword>
<keyword evidence="3" id="KW-1185">Reference proteome</keyword>
<dbReference type="Proteomes" id="UP001596072">
    <property type="component" value="Unassembled WGS sequence"/>
</dbReference>
<organism evidence="2 3">
    <name type="scientific">Nocardioides vastitatis</name>
    <dbReference type="NCBI Taxonomy" id="2568655"/>
    <lineage>
        <taxon>Bacteria</taxon>
        <taxon>Bacillati</taxon>
        <taxon>Actinomycetota</taxon>
        <taxon>Actinomycetes</taxon>
        <taxon>Propionibacteriales</taxon>
        <taxon>Nocardioidaceae</taxon>
        <taxon>Nocardioides</taxon>
    </lineage>
</organism>
<feature type="transmembrane region" description="Helical" evidence="1">
    <location>
        <begin position="43"/>
        <end position="76"/>
    </location>
</feature>